<dbReference type="Proteomes" id="UP000054560">
    <property type="component" value="Unassembled WGS sequence"/>
</dbReference>
<dbReference type="RefSeq" id="XP_014145280.1">
    <property type="nucleotide sequence ID" value="XM_014289805.1"/>
</dbReference>
<dbReference type="EMBL" id="KQ248913">
    <property type="protein sequence ID" value="KNC71378.1"/>
    <property type="molecule type" value="Genomic_DNA"/>
</dbReference>
<protein>
    <submittedName>
        <fullName evidence="1">Uncharacterized protein</fullName>
    </submittedName>
</protein>
<reference evidence="1 2" key="1">
    <citation type="submission" date="2011-02" db="EMBL/GenBank/DDBJ databases">
        <title>The Genome Sequence of Sphaeroforma arctica JP610.</title>
        <authorList>
            <consortium name="The Broad Institute Genome Sequencing Platform"/>
            <person name="Russ C."/>
            <person name="Cuomo C."/>
            <person name="Young S.K."/>
            <person name="Zeng Q."/>
            <person name="Gargeya S."/>
            <person name="Alvarado L."/>
            <person name="Berlin A."/>
            <person name="Chapman S.B."/>
            <person name="Chen Z."/>
            <person name="Freedman E."/>
            <person name="Gellesch M."/>
            <person name="Goldberg J."/>
            <person name="Griggs A."/>
            <person name="Gujja S."/>
            <person name="Heilman E."/>
            <person name="Heiman D."/>
            <person name="Howarth C."/>
            <person name="Mehta T."/>
            <person name="Neiman D."/>
            <person name="Pearson M."/>
            <person name="Roberts A."/>
            <person name="Saif S."/>
            <person name="Shea T."/>
            <person name="Shenoy N."/>
            <person name="Sisk P."/>
            <person name="Stolte C."/>
            <person name="Sykes S."/>
            <person name="White J."/>
            <person name="Yandava C."/>
            <person name="Burger G."/>
            <person name="Gray M.W."/>
            <person name="Holland P.W.H."/>
            <person name="King N."/>
            <person name="Lang F.B.F."/>
            <person name="Roger A.J."/>
            <person name="Ruiz-Trillo I."/>
            <person name="Haas B."/>
            <person name="Nusbaum C."/>
            <person name="Birren B."/>
        </authorList>
    </citation>
    <scope>NUCLEOTIDE SEQUENCE [LARGE SCALE GENOMIC DNA]</scope>
    <source>
        <strain evidence="1 2">JP610</strain>
    </source>
</reference>
<dbReference type="GeneID" id="25916586"/>
<dbReference type="Pfam" id="PF08757">
    <property type="entry name" value="CotH"/>
    <property type="match status" value="1"/>
</dbReference>
<proteinExistence type="predicted"/>
<evidence type="ECO:0000313" key="1">
    <source>
        <dbReference type="EMBL" id="KNC71378.1"/>
    </source>
</evidence>
<evidence type="ECO:0000313" key="2">
    <source>
        <dbReference type="Proteomes" id="UP000054560"/>
    </source>
</evidence>
<sequence length="287" mass="33519">MHIHVPVYGFVSTSPILSSSNSIDGNYLENHGLNRTDTLLKADNYTWAPLPASVIAPPQWLREMNRGNDMHWAEDINSIALLLKDGFDKKDCVGVERVIKQYFDVDQLVDYIAINTILLEGDQTYHNYLLHRRQGEVKWRHFFWDKDGALDLFRSPQKIKNYNTFKFGVSYKNGVMVHLRYQPNYLLQNFLNAKGMYEKVHKKVLEFTDKKTGLLNGKRFTTTISNFSKRVRPFVEKGKADKITHKVFDAEIKRLKKVYAHPEKLWEEFEVKWWGKNGTAPTCGEWS</sequence>
<accession>A0A0L0F5B6</accession>
<dbReference type="AlphaFoldDB" id="A0A0L0F5B6"/>
<name>A0A0L0F5B6_9EUKA</name>
<keyword evidence="2" id="KW-1185">Reference proteome</keyword>
<gene>
    <name evidence="1" type="ORF">SARC_16082</name>
</gene>
<dbReference type="InterPro" id="IPR014867">
    <property type="entry name" value="Spore_coat_CotH_CotH2/3/7"/>
</dbReference>
<organism evidence="1 2">
    <name type="scientific">Sphaeroforma arctica JP610</name>
    <dbReference type="NCBI Taxonomy" id="667725"/>
    <lineage>
        <taxon>Eukaryota</taxon>
        <taxon>Ichthyosporea</taxon>
        <taxon>Ichthyophonida</taxon>
        <taxon>Sphaeroforma</taxon>
    </lineage>
</organism>